<feature type="transmembrane region" description="Helical" evidence="2">
    <location>
        <begin position="646"/>
        <end position="669"/>
    </location>
</feature>
<dbReference type="PATRIC" id="fig|1218493.3.peg.804"/>
<dbReference type="HOGENOM" id="CLU_008632_0_0_9"/>
<dbReference type="NCBIfam" id="TIGR02675">
    <property type="entry name" value="tape_meas_nterm"/>
    <property type="match status" value="1"/>
</dbReference>
<dbReference type="EMBL" id="JXBY01000017">
    <property type="protein sequence ID" value="KJY56150.1"/>
    <property type="molecule type" value="Genomic_DNA"/>
</dbReference>
<evidence type="ECO:0000256" key="1">
    <source>
        <dbReference type="SAM" id="MobiDB-lite"/>
    </source>
</evidence>
<feature type="transmembrane region" description="Helical" evidence="2">
    <location>
        <begin position="536"/>
        <end position="563"/>
    </location>
</feature>
<feature type="transmembrane region" description="Helical" evidence="2">
    <location>
        <begin position="753"/>
        <end position="772"/>
    </location>
</feature>
<dbReference type="Proteomes" id="UP000033533">
    <property type="component" value="Unassembled WGS sequence"/>
</dbReference>
<evidence type="ECO:0000256" key="2">
    <source>
        <dbReference type="SAM" id="Phobius"/>
    </source>
</evidence>
<feature type="transmembrane region" description="Helical" evidence="2">
    <location>
        <begin position="729"/>
        <end position="747"/>
    </location>
</feature>
<dbReference type="RefSeq" id="WP_045927899.1">
    <property type="nucleotide sequence ID" value="NZ_JBHSZS010000009.1"/>
</dbReference>
<name>A0A0F4LC32_9LACO</name>
<feature type="transmembrane region" description="Helical" evidence="2">
    <location>
        <begin position="702"/>
        <end position="722"/>
    </location>
</feature>
<dbReference type="InterPro" id="IPR013491">
    <property type="entry name" value="Tape_meas_N"/>
</dbReference>
<proteinExistence type="predicted"/>
<feature type="transmembrane region" description="Helical" evidence="2">
    <location>
        <begin position="502"/>
        <end position="524"/>
    </location>
</feature>
<gene>
    <name evidence="4" type="ORF">JF76_07580</name>
</gene>
<feature type="domain" description="Tape measure protein N-terminal" evidence="3">
    <location>
        <begin position="93"/>
        <end position="270"/>
    </location>
</feature>
<organism evidence="4 5">
    <name type="scientific">Lactobacillus kullabergensis</name>
    <dbReference type="NCBI Taxonomy" id="1218493"/>
    <lineage>
        <taxon>Bacteria</taxon>
        <taxon>Bacillati</taxon>
        <taxon>Bacillota</taxon>
        <taxon>Bacilli</taxon>
        <taxon>Lactobacillales</taxon>
        <taxon>Lactobacillaceae</taxon>
        <taxon>Lactobacillus</taxon>
    </lineage>
</organism>
<evidence type="ECO:0000313" key="5">
    <source>
        <dbReference type="Proteomes" id="UP000033533"/>
    </source>
</evidence>
<dbReference type="AlphaFoldDB" id="A0A0F4LC32"/>
<dbReference type="STRING" id="1218493.JF76_07580"/>
<comment type="caution">
    <text evidence="4">The sequence shown here is derived from an EMBL/GenBank/DDBJ whole genome shotgun (WGS) entry which is preliminary data.</text>
</comment>
<protein>
    <submittedName>
        <fullName evidence="4">Minor tail protein gp26-like protein</fullName>
    </submittedName>
</protein>
<evidence type="ECO:0000313" key="4">
    <source>
        <dbReference type="EMBL" id="KJY56150.1"/>
    </source>
</evidence>
<sequence>MATISSTLKINDAFSNVLNKFNAGVQRSVSWSSRLKNAINGGSNGMLSLGNGARSAGIGLKQIIAGTAFGGMISSAASAATTGIHSMIDELNEASVSWQTFDGNMRQLGRSPAQIAAAKSSMQKFAQDTIYSASDMSSTYSQLAAVGVKNTTRLVKGFGGLAAAATDPKQAMKTLSQQATQMAAKPTVQWQDFKLMLEQTPAGMAAVAKSMHMSTQDLVKNVQDGKIKTQEFLNAVAKTGTNANFSKMATQYKTVGQAMDGLKETLSNGLQPQFQKLSKIGISAIEGITNKMSELNWNSFGDGIINAINYVKPIFDKFKLGLQDVFDGFNSTGAGKEVGKMFQTIADAVSDVIDTMSEGDGKTSFFTTLGSISGRSISGIAKAISAIAKVIGKLDPSSLQALGTAFFILKTGTRGLIFTTVVYGLNKLSKLKPGTLNNIAGAIKNLAIAFAAFKVINTLGKGISGIAKVFGAFKKVKSPKLPTNSVPESGGIMQSAGAFLKLGAALMEVGVAVVLVASGFWILAQAANSLASGGGTSIAVFFGMLVAIGALAVVVKLLGPAFISSAAGFLIFGAALLLIGVAIFIATAGLALLGMQLPNIATYGAQAALNILLLAVAITVFGVAAIIGAIGIVALALAIVVLSVSLVISAVGAVLLGAGLLILGIFAIIAAVGITMLAVGVALLAVFSVIAAVGLVLMGAGIAILAVVAIVAAVGMMLFALALMLATPLLMIAAIATLLLGVAAVVLGAGLLIVGAALMVVASGLAAVGVAVMKLVTMFIMAGTMMVTAITSAMSNVVNSVRNGISNAVNAARSFAGSLVSVGRDLIQGLVNGIKSMIGAAVNAVSNVAGKVVSAAKSFFHLGSPSKLFNQFGRWLDQGLAIGLNHDADIAANASASMAEGVVAAASDMTPTLNPLVMGQTNAGDLLANGFDRAATAVNSVANALNGLDGATAGIGINEQDQLETSISSNDDNGSNLIGTKFGSSSANNDNRSSTVTIESGAIQINSTGNADYDADAILAAIENRLIAQNEKSLS</sequence>
<keyword evidence="2" id="KW-0472">Membrane</keyword>
<feature type="transmembrane region" description="Helical" evidence="2">
    <location>
        <begin position="676"/>
        <end position="696"/>
    </location>
</feature>
<keyword evidence="2" id="KW-1133">Transmembrane helix</keyword>
<dbReference type="Pfam" id="PF20155">
    <property type="entry name" value="TMP_3"/>
    <property type="match status" value="1"/>
</dbReference>
<reference evidence="4 5" key="1">
    <citation type="submission" date="2014-12" db="EMBL/GenBank/DDBJ databases">
        <title>Comparative genomics of the lactic acid bacteria isolated from the honey bee gut.</title>
        <authorList>
            <person name="Ellegaard K.M."/>
            <person name="Tamarit D."/>
            <person name="Javelind E."/>
            <person name="Olofsson T."/>
            <person name="Andersson S.G."/>
            <person name="Vasquez A."/>
        </authorList>
    </citation>
    <scope>NUCLEOTIDE SEQUENCE [LARGE SCALE GENOMIC DNA]</scope>
    <source>
        <strain evidence="4 5">Biut2</strain>
    </source>
</reference>
<dbReference type="OrthoDB" id="28713at2"/>
<feature type="transmembrane region" description="Helical" evidence="2">
    <location>
        <begin position="569"/>
        <end position="595"/>
    </location>
</feature>
<keyword evidence="2" id="KW-0812">Transmembrane</keyword>
<feature type="transmembrane region" description="Helical" evidence="2">
    <location>
        <begin position="607"/>
        <end position="640"/>
    </location>
</feature>
<evidence type="ECO:0000259" key="3">
    <source>
        <dbReference type="Pfam" id="PF20155"/>
    </source>
</evidence>
<accession>A0A0F4LC32</accession>
<feature type="region of interest" description="Disordered" evidence="1">
    <location>
        <begin position="966"/>
        <end position="993"/>
    </location>
</feature>